<dbReference type="AlphaFoldDB" id="A0A2G7FQJ2"/>
<comment type="caution">
    <text evidence="1">The sequence shown here is derived from an EMBL/GenBank/DDBJ whole genome shotgun (WGS) entry which is preliminary data.</text>
</comment>
<accession>A0A2G7FQJ2</accession>
<evidence type="ECO:0000313" key="1">
    <source>
        <dbReference type="EMBL" id="PIG82826.1"/>
    </source>
</evidence>
<reference evidence="1 2" key="1">
    <citation type="submission" date="2017-05" db="EMBL/GenBank/DDBJ databases">
        <title>Genome sequence for an aflatoxigenic pathogen of Argentinian peanut, Aspergillus arachidicola.</title>
        <authorList>
            <person name="Moore G."/>
            <person name="Beltz S.B."/>
            <person name="Mack B.M."/>
        </authorList>
    </citation>
    <scope>NUCLEOTIDE SEQUENCE [LARGE SCALE GENOMIC DNA]</scope>
    <source>
        <strain evidence="1 2">CBS 117610</strain>
    </source>
</reference>
<name>A0A2G7FQJ2_9EURO</name>
<sequence length="244" mass="27611">MLCHEVGQYIALKQVVQRDFISIERNHGRVGGAVRLSYVFDIETLIIKVPSSPHEKAHVNLSSCLTRKVTMIVTFTTPPAELESFLFRVERRRKTFIRRGCKSNSVSINDLLKPGGWPLLVIEALESMHRLQADAAWWIASSSGQMNLVLLINVTRNSRKIEVEKHVPMQAMGLPTRLRPGTEYKPRKVATIKISQGVNFPTVRGMALRLEVEKVIGRALNPPLEQGIIFTSAELLEWARYVFV</sequence>
<proteinExistence type="predicted"/>
<keyword evidence="2" id="KW-1185">Reference proteome</keyword>
<dbReference type="EMBL" id="NEXV01000490">
    <property type="protein sequence ID" value="PIG82826.1"/>
    <property type="molecule type" value="Genomic_DNA"/>
</dbReference>
<gene>
    <name evidence="1" type="ORF">AARAC_003143</name>
</gene>
<dbReference type="Proteomes" id="UP000231358">
    <property type="component" value="Unassembled WGS sequence"/>
</dbReference>
<organism evidence="1 2">
    <name type="scientific">Aspergillus arachidicola</name>
    <dbReference type="NCBI Taxonomy" id="656916"/>
    <lineage>
        <taxon>Eukaryota</taxon>
        <taxon>Fungi</taxon>
        <taxon>Dikarya</taxon>
        <taxon>Ascomycota</taxon>
        <taxon>Pezizomycotina</taxon>
        <taxon>Eurotiomycetes</taxon>
        <taxon>Eurotiomycetidae</taxon>
        <taxon>Eurotiales</taxon>
        <taxon>Aspergillaceae</taxon>
        <taxon>Aspergillus</taxon>
        <taxon>Aspergillus subgen. Circumdati</taxon>
    </lineage>
</organism>
<evidence type="ECO:0000313" key="2">
    <source>
        <dbReference type="Proteomes" id="UP000231358"/>
    </source>
</evidence>
<protein>
    <submittedName>
        <fullName evidence="1">Uncharacterized protein</fullName>
    </submittedName>
</protein>